<gene>
    <name evidence="1" type="ORF">BD626DRAFT_568323</name>
</gene>
<evidence type="ECO:0000313" key="2">
    <source>
        <dbReference type="Proteomes" id="UP000320762"/>
    </source>
</evidence>
<name>A0A550CIH3_9AGAR</name>
<dbReference type="AlphaFoldDB" id="A0A550CIH3"/>
<protein>
    <submittedName>
        <fullName evidence="1">Uncharacterized protein</fullName>
    </submittedName>
</protein>
<reference evidence="1 2" key="1">
    <citation type="journal article" date="2019" name="New Phytol.">
        <title>Comparative genomics reveals unique wood-decay strategies and fruiting body development in the Schizophyllaceae.</title>
        <authorList>
            <person name="Almasi E."/>
            <person name="Sahu N."/>
            <person name="Krizsan K."/>
            <person name="Balint B."/>
            <person name="Kovacs G.M."/>
            <person name="Kiss B."/>
            <person name="Cseklye J."/>
            <person name="Drula E."/>
            <person name="Henrissat B."/>
            <person name="Nagy I."/>
            <person name="Chovatia M."/>
            <person name="Adam C."/>
            <person name="LaButti K."/>
            <person name="Lipzen A."/>
            <person name="Riley R."/>
            <person name="Grigoriev I.V."/>
            <person name="Nagy L.G."/>
        </authorList>
    </citation>
    <scope>NUCLEOTIDE SEQUENCE [LARGE SCALE GENOMIC DNA]</scope>
    <source>
        <strain evidence="1 2">NL-1724</strain>
    </source>
</reference>
<dbReference type="EMBL" id="VDMD01000007">
    <property type="protein sequence ID" value="TRM64597.1"/>
    <property type="molecule type" value="Genomic_DNA"/>
</dbReference>
<accession>A0A550CIH3</accession>
<sequence length="55" mass="5998">MRDERSIRRTISCFRSISDVNVFGSGDEELAAEMHDEDSTSQDAYSAIVADGGAE</sequence>
<comment type="caution">
    <text evidence="1">The sequence shown here is derived from an EMBL/GenBank/DDBJ whole genome shotgun (WGS) entry which is preliminary data.</text>
</comment>
<proteinExistence type="predicted"/>
<dbReference type="Proteomes" id="UP000320762">
    <property type="component" value="Unassembled WGS sequence"/>
</dbReference>
<evidence type="ECO:0000313" key="1">
    <source>
        <dbReference type="EMBL" id="TRM64597.1"/>
    </source>
</evidence>
<keyword evidence="2" id="KW-1185">Reference proteome</keyword>
<organism evidence="1 2">
    <name type="scientific">Schizophyllum amplum</name>
    <dbReference type="NCBI Taxonomy" id="97359"/>
    <lineage>
        <taxon>Eukaryota</taxon>
        <taxon>Fungi</taxon>
        <taxon>Dikarya</taxon>
        <taxon>Basidiomycota</taxon>
        <taxon>Agaricomycotina</taxon>
        <taxon>Agaricomycetes</taxon>
        <taxon>Agaricomycetidae</taxon>
        <taxon>Agaricales</taxon>
        <taxon>Schizophyllaceae</taxon>
        <taxon>Schizophyllum</taxon>
    </lineage>
</organism>